<dbReference type="OrthoDB" id="7836167at2759"/>
<accession>B4NSL2</accession>
<dbReference type="SUPFAM" id="SSF50494">
    <property type="entry name" value="Trypsin-like serine proteases"/>
    <property type="match status" value="1"/>
</dbReference>
<protein>
    <submittedName>
        <fullName evidence="1">GD15438</fullName>
    </submittedName>
</protein>
<keyword evidence="2" id="KW-1185">Reference proteome</keyword>
<evidence type="ECO:0000313" key="1">
    <source>
        <dbReference type="EMBL" id="EDX15590.1"/>
    </source>
</evidence>
<dbReference type="Gene3D" id="2.40.10.10">
    <property type="entry name" value="Trypsin-like serine proteases"/>
    <property type="match status" value="1"/>
</dbReference>
<dbReference type="InterPro" id="IPR043504">
    <property type="entry name" value="Peptidase_S1_PA_chymotrypsin"/>
</dbReference>
<organism evidence="1 2">
    <name type="scientific">Drosophila simulans</name>
    <name type="common">Fruit fly</name>
    <dbReference type="NCBI Taxonomy" id="7240"/>
    <lineage>
        <taxon>Eukaryota</taxon>
        <taxon>Metazoa</taxon>
        <taxon>Ecdysozoa</taxon>
        <taxon>Arthropoda</taxon>
        <taxon>Hexapoda</taxon>
        <taxon>Insecta</taxon>
        <taxon>Pterygota</taxon>
        <taxon>Neoptera</taxon>
        <taxon>Endopterygota</taxon>
        <taxon>Diptera</taxon>
        <taxon>Brachycera</taxon>
        <taxon>Muscomorpha</taxon>
        <taxon>Ephydroidea</taxon>
        <taxon>Drosophilidae</taxon>
        <taxon>Drosophila</taxon>
        <taxon>Sophophora</taxon>
    </lineage>
</organism>
<dbReference type="HOGENOM" id="CLU_2815220_0_0_1"/>
<dbReference type="SMR" id="B4NSL2"/>
<evidence type="ECO:0000313" key="2">
    <source>
        <dbReference type="Proteomes" id="UP000000304"/>
    </source>
</evidence>
<proteinExistence type="predicted"/>
<name>B4NSL2_DROSI</name>
<gene>
    <name evidence="1" type="primary">Dsim\GD15438</name>
    <name evidence="1" type="ORF">Dsim_GD15438</name>
</gene>
<dbReference type="AlphaFoldDB" id="B4NSL2"/>
<sequence>MCQQDLGSPLFCDHFLYGVARRVVTCQDEGFVVYTNVYRNRKFIEDTLSGAHRQKSLCFRLFLGALM</sequence>
<dbReference type="InterPro" id="IPR009003">
    <property type="entry name" value="Peptidase_S1_PA"/>
</dbReference>
<dbReference type="EMBL" id="CH982316">
    <property type="protein sequence ID" value="EDX15590.1"/>
    <property type="molecule type" value="Genomic_DNA"/>
</dbReference>
<dbReference type="Proteomes" id="UP000000304">
    <property type="component" value="Unassembled WGS sequence"/>
</dbReference>
<reference evidence="1 2" key="1">
    <citation type="journal article" date="2007" name="Nature">
        <title>Evolution of genes and genomes on the Drosophila phylogeny.</title>
        <authorList>
            <consortium name="Drosophila 12 Genomes Consortium"/>
            <person name="Clark A.G."/>
            <person name="Eisen M.B."/>
            <person name="Smith D.R."/>
            <person name="Bergman C.M."/>
            <person name="Oliver B."/>
            <person name="Markow T.A."/>
            <person name="Kaufman T.C."/>
            <person name="Kellis M."/>
            <person name="Gelbart W."/>
            <person name="Iyer V.N."/>
            <person name="Pollard D.A."/>
            <person name="Sackton T.B."/>
            <person name="Larracuente A.M."/>
            <person name="Singh N.D."/>
            <person name="Abad J.P."/>
            <person name="Abt D.N."/>
            <person name="Adryan B."/>
            <person name="Aguade M."/>
            <person name="Akashi H."/>
            <person name="Anderson W.W."/>
            <person name="Aquadro C.F."/>
            <person name="Ardell D.H."/>
            <person name="Arguello R."/>
            <person name="Artieri C.G."/>
            <person name="Barbash D.A."/>
            <person name="Barker D."/>
            <person name="Barsanti P."/>
            <person name="Batterham P."/>
            <person name="Batzoglou S."/>
            <person name="Begun D."/>
            <person name="Bhutkar A."/>
            <person name="Blanco E."/>
            <person name="Bosak S.A."/>
            <person name="Bradley R.K."/>
            <person name="Brand A.D."/>
            <person name="Brent M.R."/>
            <person name="Brooks A.N."/>
            <person name="Brown R.H."/>
            <person name="Butlin R.K."/>
            <person name="Caggese C."/>
            <person name="Calvi B.R."/>
            <person name="Bernardo de Carvalho A."/>
            <person name="Caspi A."/>
            <person name="Castrezana S."/>
            <person name="Celniker S.E."/>
            <person name="Chang J.L."/>
            <person name="Chapple C."/>
            <person name="Chatterji S."/>
            <person name="Chinwalla A."/>
            <person name="Civetta A."/>
            <person name="Clifton S.W."/>
            <person name="Comeron J.M."/>
            <person name="Costello J.C."/>
            <person name="Coyne J.A."/>
            <person name="Daub J."/>
            <person name="David R.G."/>
            <person name="Delcher A.L."/>
            <person name="Delehaunty K."/>
            <person name="Do C.B."/>
            <person name="Ebling H."/>
            <person name="Edwards K."/>
            <person name="Eickbush T."/>
            <person name="Evans J.D."/>
            <person name="Filipski A."/>
            <person name="Findeiss S."/>
            <person name="Freyhult E."/>
            <person name="Fulton L."/>
            <person name="Fulton R."/>
            <person name="Garcia A.C."/>
            <person name="Gardiner A."/>
            <person name="Garfield D.A."/>
            <person name="Garvin B.E."/>
            <person name="Gibson G."/>
            <person name="Gilbert D."/>
            <person name="Gnerre S."/>
            <person name="Godfrey J."/>
            <person name="Good R."/>
            <person name="Gotea V."/>
            <person name="Gravely B."/>
            <person name="Greenberg A.J."/>
            <person name="Griffiths-Jones S."/>
            <person name="Gross S."/>
            <person name="Guigo R."/>
            <person name="Gustafson E.A."/>
            <person name="Haerty W."/>
            <person name="Hahn M.W."/>
            <person name="Halligan D.L."/>
            <person name="Halpern A.L."/>
            <person name="Halter G.M."/>
            <person name="Han M.V."/>
            <person name="Heger A."/>
            <person name="Hillier L."/>
            <person name="Hinrichs A.S."/>
            <person name="Holmes I."/>
            <person name="Hoskins R.A."/>
            <person name="Hubisz M.J."/>
            <person name="Hultmark D."/>
            <person name="Huntley M.A."/>
            <person name="Jaffe D.B."/>
            <person name="Jagadeeshan S."/>
            <person name="Jeck W.R."/>
            <person name="Johnson J."/>
            <person name="Jones C.D."/>
            <person name="Jordan W.C."/>
            <person name="Karpen G.H."/>
            <person name="Kataoka E."/>
            <person name="Keightley P.D."/>
            <person name="Kheradpour P."/>
            <person name="Kirkness E.F."/>
            <person name="Koerich L.B."/>
            <person name="Kristiansen K."/>
            <person name="Kudrna D."/>
            <person name="Kulathinal R.J."/>
            <person name="Kumar S."/>
            <person name="Kwok R."/>
            <person name="Lander E."/>
            <person name="Langley C.H."/>
            <person name="Lapoint R."/>
            <person name="Lazzaro B.P."/>
            <person name="Lee S.J."/>
            <person name="Levesque L."/>
            <person name="Li R."/>
            <person name="Lin C.F."/>
            <person name="Lin M.F."/>
            <person name="Lindblad-Toh K."/>
            <person name="Llopart A."/>
            <person name="Long M."/>
            <person name="Low L."/>
            <person name="Lozovsky E."/>
            <person name="Lu J."/>
            <person name="Luo M."/>
            <person name="Machado C.A."/>
            <person name="Makalowski W."/>
            <person name="Marzo M."/>
            <person name="Matsuda M."/>
            <person name="Matzkin L."/>
            <person name="McAllister B."/>
            <person name="McBride C.S."/>
            <person name="McKernan B."/>
            <person name="McKernan K."/>
            <person name="Mendez-Lago M."/>
            <person name="Minx P."/>
            <person name="Mollenhauer M.U."/>
            <person name="Montooth K."/>
            <person name="Mount S.M."/>
            <person name="Mu X."/>
            <person name="Myers E."/>
            <person name="Negre B."/>
            <person name="Newfeld S."/>
            <person name="Nielsen R."/>
            <person name="Noor M.A."/>
            <person name="O'Grady P."/>
            <person name="Pachter L."/>
            <person name="Papaceit M."/>
            <person name="Parisi M.J."/>
            <person name="Parisi M."/>
            <person name="Parts L."/>
            <person name="Pedersen J.S."/>
            <person name="Pesole G."/>
            <person name="Phillippy A.M."/>
            <person name="Ponting C.P."/>
            <person name="Pop M."/>
            <person name="Porcelli D."/>
            <person name="Powell J.R."/>
            <person name="Prohaska S."/>
            <person name="Pruitt K."/>
            <person name="Puig M."/>
            <person name="Quesneville H."/>
            <person name="Ram K.R."/>
            <person name="Rand D."/>
            <person name="Rasmussen M.D."/>
            <person name="Reed L.K."/>
            <person name="Reenan R."/>
            <person name="Reily A."/>
            <person name="Remington K.A."/>
            <person name="Rieger T.T."/>
            <person name="Ritchie M.G."/>
            <person name="Robin C."/>
            <person name="Rogers Y.H."/>
            <person name="Rohde C."/>
            <person name="Rozas J."/>
            <person name="Rubenfield M.J."/>
            <person name="Ruiz A."/>
            <person name="Russo S."/>
            <person name="Salzberg S.L."/>
            <person name="Sanchez-Gracia A."/>
            <person name="Saranga D.J."/>
            <person name="Sato H."/>
            <person name="Schaeffer S.W."/>
            <person name="Schatz M.C."/>
            <person name="Schlenke T."/>
            <person name="Schwartz R."/>
            <person name="Segarra C."/>
            <person name="Singh R.S."/>
            <person name="Sirot L."/>
            <person name="Sirota M."/>
            <person name="Sisneros N.B."/>
            <person name="Smith C.D."/>
            <person name="Smith T.F."/>
            <person name="Spieth J."/>
            <person name="Stage D.E."/>
            <person name="Stark A."/>
            <person name="Stephan W."/>
            <person name="Strausberg R.L."/>
            <person name="Strempel S."/>
            <person name="Sturgill D."/>
            <person name="Sutton G."/>
            <person name="Sutton G.G."/>
            <person name="Tao W."/>
            <person name="Teichmann S."/>
            <person name="Tobari Y.N."/>
            <person name="Tomimura Y."/>
            <person name="Tsolas J.M."/>
            <person name="Valente V.L."/>
            <person name="Venter E."/>
            <person name="Venter J.C."/>
            <person name="Vicario S."/>
            <person name="Vieira F.G."/>
            <person name="Vilella A.J."/>
            <person name="Villasante A."/>
            <person name="Walenz B."/>
            <person name="Wang J."/>
            <person name="Wasserman M."/>
            <person name="Watts T."/>
            <person name="Wilson D."/>
            <person name="Wilson R.K."/>
            <person name="Wing R.A."/>
            <person name="Wolfner M.F."/>
            <person name="Wong A."/>
            <person name="Wong G.K."/>
            <person name="Wu C.I."/>
            <person name="Wu G."/>
            <person name="Yamamoto D."/>
            <person name="Yang H.P."/>
            <person name="Yang S.P."/>
            <person name="Yorke J.A."/>
            <person name="Yoshida K."/>
            <person name="Zdobnov E."/>
            <person name="Zhang P."/>
            <person name="Zhang Y."/>
            <person name="Zimin A.V."/>
            <person name="Baldwin J."/>
            <person name="Abdouelleil A."/>
            <person name="Abdulkadir J."/>
            <person name="Abebe A."/>
            <person name="Abera B."/>
            <person name="Abreu J."/>
            <person name="Acer S.C."/>
            <person name="Aftuck L."/>
            <person name="Alexander A."/>
            <person name="An P."/>
            <person name="Anderson E."/>
            <person name="Anderson S."/>
            <person name="Arachi H."/>
            <person name="Azer M."/>
            <person name="Bachantsang P."/>
            <person name="Barry A."/>
            <person name="Bayul T."/>
            <person name="Berlin A."/>
            <person name="Bessette D."/>
            <person name="Bloom T."/>
            <person name="Blye J."/>
            <person name="Boguslavskiy L."/>
            <person name="Bonnet C."/>
            <person name="Boukhgalter B."/>
            <person name="Bourzgui I."/>
            <person name="Brown A."/>
            <person name="Cahill P."/>
            <person name="Channer S."/>
            <person name="Cheshatsang Y."/>
            <person name="Chuda L."/>
            <person name="Citroen M."/>
            <person name="Collymore A."/>
            <person name="Cooke P."/>
            <person name="Costello M."/>
            <person name="D'Aco K."/>
            <person name="Daza R."/>
            <person name="De Haan G."/>
            <person name="DeGray S."/>
            <person name="DeMaso C."/>
            <person name="Dhargay N."/>
            <person name="Dooley K."/>
            <person name="Dooley E."/>
            <person name="Doricent M."/>
            <person name="Dorje P."/>
            <person name="Dorjee K."/>
            <person name="Dupes A."/>
            <person name="Elong R."/>
            <person name="Falk J."/>
            <person name="Farina A."/>
            <person name="Faro S."/>
            <person name="Ferguson D."/>
            <person name="Fisher S."/>
            <person name="Foley C.D."/>
            <person name="Franke A."/>
            <person name="Friedrich D."/>
            <person name="Gadbois L."/>
            <person name="Gearin G."/>
            <person name="Gearin C.R."/>
            <person name="Giannoukos G."/>
            <person name="Goode T."/>
            <person name="Graham J."/>
            <person name="Grandbois E."/>
            <person name="Grewal S."/>
            <person name="Gyaltsen K."/>
            <person name="Hafez N."/>
            <person name="Hagos B."/>
            <person name="Hall J."/>
            <person name="Henson C."/>
            <person name="Hollinger A."/>
            <person name="Honan T."/>
            <person name="Huard M.D."/>
            <person name="Hughes L."/>
            <person name="Hurhula B."/>
            <person name="Husby M.E."/>
            <person name="Kamat A."/>
            <person name="Kanga B."/>
            <person name="Kashin S."/>
            <person name="Khazanovich D."/>
            <person name="Kisner P."/>
            <person name="Lance K."/>
            <person name="Lara M."/>
            <person name="Lee W."/>
            <person name="Lennon N."/>
            <person name="Letendre F."/>
            <person name="LeVine R."/>
            <person name="Lipovsky A."/>
            <person name="Liu X."/>
            <person name="Liu J."/>
            <person name="Liu S."/>
            <person name="Lokyitsang T."/>
            <person name="Lokyitsang Y."/>
            <person name="Lubonja R."/>
            <person name="Lui A."/>
            <person name="MacDonald P."/>
            <person name="Magnisalis V."/>
            <person name="Maru K."/>
            <person name="Matthews C."/>
            <person name="McCusker W."/>
            <person name="McDonough S."/>
            <person name="Mehta T."/>
            <person name="Meldrim J."/>
            <person name="Meneus L."/>
            <person name="Mihai O."/>
            <person name="Mihalev A."/>
            <person name="Mihova T."/>
            <person name="Mittelman R."/>
            <person name="Mlenga V."/>
            <person name="Montmayeur A."/>
            <person name="Mulrain L."/>
            <person name="Navidi A."/>
            <person name="Naylor J."/>
            <person name="Negash T."/>
            <person name="Nguyen T."/>
            <person name="Nguyen N."/>
            <person name="Nicol R."/>
            <person name="Norbu C."/>
            <person name="Norbu N."/>
            <person name="Novod N."/>
            <person name="O'Neill B."/>
            <person name="Osman S."/>
            <person name="Markiewicz E."/>
            <person name="Oyono O.L."/>
            <person name="Patti C."/>
            <person name="Phunkhang P."/>
            <person name="Pierre F."/>
            <person name="Priest M."/>
            <person name="Raghuraman S."/>
            <person name="Rege F."/>
            <person name="Reyes R."/>
            <person name="Rise C."/>
            <person name="Rogov P."/>
            <person name="Ross K."/>
            <person name="Ryan E."/>
            <person name="Settipalli S."/>
            <person name="Shea T."/>
            <person name="Sherpa N."/>
            <person name="Shi L."/>
            <person name="Shih D."/>
            <person name="Sparrow T."/>
            <person name="Spaulding J."/>
            <person name="Stalker J."/>
            <person name="Stange-Thomann N."/>
            <person name="Stavropoulos S."/>
            <person name="Stone C."/>
            <person name="Strader C."/>
            <person name="Tesfaye S."/>
            <person name="Thomson T."/>
            <person name="Thoulutsang Y."/>
            <person name="Thoulutsang D."/>
            <person name="Topham K."/>
            <person name="Topping I."/>
            <person name="Tsamla T."/>
            <person name="Vassiliev H."/>
            <person name="Vo A."/>
            <person name="Wangchuk T."/>
            <person name="Wangdi T."/>
            <person name="Weiand M."/>
            <person name="Wilkinson J."/>
            <person name="Wilson A."/>
            <person name="Yadav S."/>
            <person name="Young G."/>
            <person name="Yu Q."/>
            <person name="Zembek L."/>
            <person name="Zhong D."/>
            <person name="Zimmer A."/>
            <person name="Zwirko Z."/>
            <person name="Jaffe D.B."/>
            <person name="Alvarez P."/>
            <person name="Brockman W."/>
            <person name="Butler J."/>
            <person name="Chin C."/>
            <person name="Gnerre S."/>
            <person name="Grabherr M."/>
            <person name="Kleber M."/>
            <person name="Mauceli E."/>
            <person name="MacCallum I."/>
        </authorList>
    </citation>
    <scope>NUCLEOTIDE SEQUENCE [LARGE SCALE GENOMIC DNA]</scope>
    <source>
        <strain evidence="2">white501</strain>
    </source>
</reference>